<dbReference type="PANTHER" id="PTHR11061:SF30">
    <property type="entry name" value="TRNA (URACIL(54)-C(5))-METHYLTRANSFERASE"/>
    <property type="match status" value="1"/>
</dbReference>
<evidence type="ECO:0000256" key="3">
    <source>
        <dbReference type="ARBA" id="ARBA00022691"/>
    </source>
</evidence>
<dbReference type="InterPro" id="IPR010280">
    <property type="entry name" value="U5_MeTrfase_fam"/>
</dbReference>
<accession>A0A6J7I1X1</accession>
<keyword evidence="3" id="KW-0949">S-adenosyl-L-methionine</keyword>
<sequence length="70" mass="7954">MKLRPRVIVYVACDPAPLARDLAAFAEHGWKVDEIIGLDMFPMTQHLECVVRLTRHESAAEPTQNSTRHN</sequence>
<dbReference type="PANTHER" id="PTHR11061">
    <property type="entry name" value="RNA M5U METHYLTRANSFERASE"/>
    <property type="match status" value="1"/>
</dbReference>
<dbReference type="GO" id="GO:0032259">
    <property type="term" value="P:methylation"/>
    <property type="evidence" value="ECO:0007669"/>
    <property type="project" value="UniProtKB-KW"/>
</dbReference>
<dbReference type="Pfam" id="PF05958">
    <property type="entry name" value="tRNA_U5-meth_tr"/>
    <property type="match status" value="1"/>
</dbReference>
<dbReference type="PROSITE" id="PS01231">
    <property type="entry name" value="TRMA_2"/>
    <property type="match status" value="1"/>
</dbReference>
<dbReference type="GO" id="GO:0006396">
    <property type="term" value="P:RNA processing"/>
    <property type="evidence" value="ECO:0007669"/>
    <property type="project" value="InterPro"/>
</dbReference>
<dbReference type="Gene3D" id="3.40.50.150">
    <property type="entry name" value="Vaccinia Virus protein VP39"/>
    <property type="match status" value="1"/>
</dbReference>
<evidence type="ECO:0000313" key="4">
    <source>
        <dbReference type="EMBL" id="CAB4924753.1"/>
    </source>
</evidence>
<reference evidence="4" key="1">
    <citation type="submission" date="2020-05" db="EMBL/GenBank/DDBJ databases">
        <authorList>
            <person name="Chiriac C."/>
            <person name="Salcher M."/>
            <person name="Ghai R."/>
            <person name="Kavagutti S V."/>
        </authorList>
    </citation>
    <scope>NUCLEOTIDE SEQUENCE</scope>
</reference>
<evidence type="ECO:0000256" key="1">
    <source>
        <dbReference type="ARBA" id="ARBA00022603"/>
    </source>
</evidence>
<evidence type="ECO:0000256" key="2">
    <source>
        <dbReference type="ARBA" id="ARBA00022679"/>
    </source>
</evidence>
<keyword evidence="2" id="KW-0808">Transferase</keyword>
<dbReference type="InterPro" id="IPR029063">
    <property type="entry name" value="SAM-dependent_MTases_sf"/>
</dbReference>
<keyword evidence="1" id="KW-0489">Methyltransferase</keyword>
<dbReference type="AlphaFoldDB" id="A0A6J7I1X1"/>
<protein>
    <submittedName>
        <fullName evidence="4">Unannotated protein</fullName>
    </submittedName>
</protein>
<dbReference type="SUPFAM" id="SSF53335">
    <property type="entry name" value="S-adenosyl-L-methionine-dependent methyltransferases"/>
    <property type="match status" value="1"/>
</dbReference>
<dbReference type="GO" id="GO:0008173">
    <property type="term" value="F:RNA methyltransferase activity"/>
    <property type="evidence" value="ECO:0007669"/>
    <property type="project" value="InterPro"/>
</dbReference>
<proteinExistence type="predicted"/>
<dbReference type="PROSITE" id="PS51687">
    <property type="entry name" value="SAM_MT_RNA_M5U"/>
    <property type="match status" value="1"/>
</dbReference>
<dbReference type="InterPro" id="IPR030391">
    <property type="entry name" value="MeTrfase_TrmA_CS"/>
</dbReference>
<name>A0A6J7I1X1_9ZZZZ</name>
<dbReference type="EMBL" id="CAFBMR010000088">
    <property type="protein sequence ID" value="CAB4924753.1"/>
    <property type="molecule type" value="Genomic_DNA"/>
</dbReference>
<gene>
    <name evidence="4" type="ORF">UFOPK3610_01613</name>
</gene>
<organism evidence="4">
    <name type="scientific">freshwater metagenome</name>
    <dbReference type="NCBI Taxonomy" id="449393"/>
    <lineage>
        <taxon>unclassified sequences</taxon>
        <taxon>metagenomes</taxon>
        <taxon>ecological metagenomes</taxon>
    </lineage>
</organism>